<dbReference type="Proteomes" id="UP001607303">
    <property type="component" value="Unassembled WGS sequence"/>
</dbReference>
<dbReference type="EMBL" id="JAYRBN010000056">
    <property type="protein sequence ID" value="KAL2742718.1"/>
    <property type="molecule type" value="Genomic_DNA"/>
</dbReference>
<sequence length="174" mass="19359">IDENKIKAKEEKKELGKILKRKRSKTFGSVASHVAFLVPRRRIAEAASEGFVVVVGGIRSKGRVGEGKKRIPELPDTFSVDGKYLRSRSVATSRGVKQRQEEATGFHGGTRSTLWSRCLSGETQETSIFGINVGFTKTLLYSPNFKSKAHTDIFCYYRNDIDGTSSAIEQEINK</sequence>
<name>A0ABD2CCD5_VESMC</name>
<comment type="caution">
    <text evidence="1">The sequence shown here is derived from an EMBL/GenBank/DDBJ whole genome shotgun (WGS) entry which is preliminary data.</text>
</comment>
<keyword evidence="2" id="KW-1185">Reference proteome</keyword>
<evidence type="ECO:0000313" key="2">
    <source>
        <dbReference type="Proteomes" id="UP001607303"/>
    </source>
</evidence>
<proteinExistence type="predicted"/>
<organism evidence="1 2">
    <name type="scientific">Vespula maculifrons</name>
    <name type="common">Eastern yellow jacket</name>
    <name type="synonym">Wasp</name>
    <dbReference type="NCBI Taxonomy" id="7453"/>
    <lineage>
        <taxon>Eukaryota</taxon>
        <taxon>Metazoa</taxon>
        <taxon>Ecdysozoa</taxon>
        <taxon>Arthropoda</taxon>
        <taxon>Hexapoda</taxon>
        <taxon>Insecta</taxon>
        <taxon>Pterygota</taxon>
        <taxon>Neoptera</taxon>
        <taxon>Endopterygota</taxon>
        <taxon>Hymenoptera</taxon>
        <taxon>Apocrita</taxon>
        <taxon>Aculeata</taxon>
        <taxon>Vespoidea</taxon>
        <taxon>Vespidae</taxon>
        <taxon>Vespinae</taxon>
        <taxon>Vespula</taxon>
    </lineage>
</organism>
<reference evidence="1 2" key="1">
    <citation type="journal article" date="2024" name="Ann. Entomol. Soc. Am.">
        <title>Genomic analyses of the southern and eastern yellowjacket wasps (Hymenoptera: Vespidae) reveal evolutionary signatures of social life.</title>
        <authorList>
            <person name="Catto M.A."/>
            <person name="Caine P.B."/>
            <person name="Orr S.E."/>
            <person name="Hunt B.G."/>
            <person name="Goodisman M.A.D."/>
        </authorList>
    </citation>
    <scope>NUCLEOTIDE SEQUENCE [LARGE SCALE GENOMIC DNA]</scope>
    <source>
        <strain evidence="1">232</strain>
        <tissue evidence="1">Head and thorax</tissue>
    </source>
</reference>
<accession>A0ABD2CCD5</accession>
<evidence type="ECO:0000313" key="1">
    <source>
        <dbReference type="EMBL" id="KAL2742718.1"/>
    </source>
</evidence>
<protein>
    <submittedName>
        <fullName evidence="1">Uncharacterized protein</fullName>
    </submittedName>
</protein>
<feature type="non-terminal residue" evidence="1">
    <location>
        <position position="1"/>
    </location>
</feature>
<gene>
    <name evidence="1" type="ORF">V1477_008207</name>
</gene>
<dbReference type="AlphaFoldDB" id="A0ABD2CCD5"/>